<gene>
    <name evidence="1" type="ORF">7F12_12</name>
</gene>
<sequence length="75" mass="8576">MIVKVFSNDKSIEIGKDNVSNIEFLKHVSGNIDIYRLTNKDGQTIGWEGFFVGQYKVIKKVEAEQLNIFNILEAK</sequence>
<reference evidence="1" key="1">
    <citation type="submission" date="2017-06" db="EMBL/GenBank/DDBJ databases">
        <title>Novel phages from South African skin metaviromes.</title>
        <authorList>
            <person name="van Zyl L.J."/>
            <person name="Abrahams Y."/>
            <person name="Stander E.A."/>
            <person name="Kirby B.M."/>
            <person name="Clavaud C."/>
            <person name="Farcet C."/>
            <person name="Breton L."/>
            <person name="Trindade M.I."/>
        </authorList>
    </citation>
    <scope>NUCLEOTIDE SEQUENCE</scope>
</reference>
<evidence type="ECO:0000313" key="1">
    <source>
        <dbReference type="EMBL" id="ASN72336.1"/>
    </source>
</evidence>
<protein>
    <submittedName>
        <fullName evidence="1">Uncharacterized protein</fullName>
    </submittedName>
</protein>
<organism evidence="1">
    <name type="scientific">uncultured Caudovirales phage</name>
    <dbReference type="NCBI Taxonomy" id="2100421"/>
    <lineage>
        <taxon>Viruses</taxon>
        <taxon>Duplodnaviria</taxon>
        <taxon>Heunggongvirae</taxon>
        <taxon>Uroviricota</taxon>
        <taxon>Caudoviricetes</taxon>
        <taxon>Peduoviridae</taxon>
        <taxon>Maltschvirus</taxon>
        <taxon>Maltschvirus maltsch</taxon>
    </lineage>
</organism>
<accession>A0A2H4JGM0</accession>
<name>A0A2H4JGM0_9CAUD</name>
<dbReference type="EMBL" id="MF417950">
    <property type="protein sequence ID" value="ASN72336.1"/>
    <property type="molecule type" value="Genomic_DNA"/>
</dbReference>
<proteinExistence type="predicted"/>